<gene>
    <name evidence="2" type="ORF">B1B_08841</name>
</gene>
<sequence>MSPILYSVTVSSSPNTDGSVTGGGTFLKFQSAMISETPNTGYSFINWTCSGTGCYSGTSASASFKVVSNDIETANFQPIQYTLQVTPSPAGEGAVTGGGTYAYGSS</sequence>
<feature type="domain" description="Bacterial repeat" evidence="1">
    <location>
        <begin position="9"/>
        <end position="79"/>
    </location>
</feature>
<evidence type="ECO:0000313" key="2">
    <source>
        <dbReference type="EMBL" id="EQD57367.1"/>
    </source>
</evidence>
<organism evidence="2">
    <name type="scientific">mine drainage metagenome</name>
    <dbReference type="NCBI Taxonomy" id="410659"/>
    <lineage>
        <taxon>unclassified sequences</taxon>
        <taxon>metagenomes</taxon>
        <taxon>ecological metagenomes</taxon>
    </lineage>
</organism>
<feature type="non-terminal residue" evidence="2">
    <location>
        <position position="106"/>
    </location>
</feature>
<dbReference type="AlphaFoldDB" id="T1AJ90"/>
<comment type="caution">
    <text evidence="2">The sequence shown here is derived from an EMBL/GenBank/DDBJ whole genome shotgun (WGS) entry which is preliminary data.</text>
</comment>
<accession>T1AJ90</accession>
<dbReference type="EMBL" id="AUZY01005803">
    <property type="protein sequence ID" value="EQD57367.1"/>
    <property type="molecule type" value="Genomic_DNA"/>
</dbReference>
<name>T1AJ90_9ZZZZ</name>
<proteinExistence type="predicted"/>
<dbReference type="Pfam" id="PF18998">
    <property type="entry name" value="Flg_new_2"/>
    <property type="match status" value="1"/>
</dbReference>
<protein>
    <recommendedName>
        <fullName evidence="1">Bacterial repeat domain-containing protein</fullName>
    </recommendedName>
</protein>
<evidence type="ECO:0000259" key="1">
    <source>
        <dbReference type="Pfam" id="PF18998"/>
    </source>
</evidence>
<reference evidence="2" key="1">
    <citation type="submission" date="2013-08" db="EMBL/GenBank/DDBJ databases">
        <authorList>
            <person name="Mendez C."/>
            <person name="Richter M."/>
            <person name="Ferrer M."/>
            <person name="Sanchez J."/>
        </authorList>
    </citation>
    <scope>NUCLEOTIDE SEQUENCE</scope>
</reference>
<dbReference type="InterPro" id="IPR044060">
    <property type="entry name" value="Bacterial_rp_domain"/>
</dbReference>
<reference evidence="2" key="2">
    <citation type="journal article" date="2014" name="ISME J.">
        <title>Microbial stratification in low pH oxic and suboxic macroscopic growths along an acid mine drainage.</title>
        <authorList>
            <person name="Mendez-Garcia C."/>
            <person name="Mesa V."/>
            <person name="Sprenger R.R."/>
            <person name="Richter M."/>
            <person name="Diez M.S."/>
            <person name="Solano J."/>
            <person name="Bargiela R."/>
            <person name="Golyshina O.V."/>
            <person name="Manteca A."/>
            <person name="Ramos J.L."/>
            <person name="Gallego J.R."/>
            <person name="Llorente I."/>
            <person name="Martins Dos Santos V.A."/>
            <person name="Jensen O.N."/>
            <person name="Pelaez A.I."/>
            <person name="Sanchez J."/>
            <person name="Ferrer M."/>
        </authorList>
    </citation>
    <scope>NUCLEOTIDE SEQUENCE</scope>
</reference>